<dbReference type="AlphaFoldDB" id="A0A1A0WF31"/>
<name>A0A1A0WF31_MYCPR</name>
<organism evidence="2 3">
    <name type="scientific">Mycolicibacterium peregrinum</name>
    <name type="common">Mycobacterium peregrinum</name>
    <dbReference type="NCBI Taxonomy" id="43304"/>
    <lineage>
        <taxon>Bacteria</taxon>
        <taxon>Bacillati</taxon>
        <taxon>Actinomycetota</taxon>
        <taxon>Actinomycetes</taxon>
        <taxon>Mycobacteriales</taxon>
        <taxon>Mycobacteriaceae</taxon>
        <taxon>Mycolicibacterium</taxon>
    </lineage>
</organism>
<evidence type="ECO:0008006" key="4">
    <source>
        <dbReference type="Google" id="ProtNLM"/>
    </source>
</evidence>
<dbReference type="Pfam" id="PF02575">
    <property type="entry name" value="YbaB_DNA_bd"/>
    <property type="match status" value="1"/>
</dbReference>
<dbReference type="EMBL" id="LZSY01000020">
    <property type="protein sequence ID" value="OBB97185.1"/>
    <property type="molecule type" value="Genomic_DNA"/>
</dbReference>
<feature type="region of interest" description="Disordered" evidence="1">
    <location>
        <begin position="106"/>
        <end position="127"/>
    </location>
</feature>
<reference evidence="3" key="1">
    <citation type="submission" date="2016-06" db="EMBL/GenBank/DDBJ databases">
        <authorList>
            <person name="Sutton G."/>
            <person name="Brinkac L."/>
            <person name="Sanka R."/>
            <person name="Adams M."/>
            <person name="Lau E."/>
            <person name="Mehaffy C."/>
            <person name="Tameris M."/>
            <person name="Hatherill M."/>
            <person name="Hanekom W."/>
            <person name="Mahomed H."/>
            <person name="Mcshane H."/>
        </authorList>
    </citation>
    <scope>NUCLEOTIDE SEQUENCE [LARGE SCALE GENOMIC DNA]</scope>
    <source>
        <strain evidence="3">852002-10433_SCH5171157</strain>
    </source>
</reference>
<feature type="compositionally biased region" description="Polar residues" evidence="1">
    <location>
        <begin position="106"/>
        <end position="115"/>
    </location>
</feature>
<sequence length="127" mass="13947">MSGSLANSVIARIVKQRDLMQAMNEHLKTISARVTSRDQSVSVEVDGVGTLTGLWLGENAYRHGPEGLANLIIETAQAAAKTALDRQKFLVKEFNSRFATLQQTPLTRWDGTTVTPEPRPDVSLPEE</sequence>
<protein>
    <recommendedName>
        <fullName evidence="4">YbaB/EbfC family DNA-binding protein</fullName>
    </recommendedName>
</protein>
<evidence type="ECO:0000313" key="3">
    <source>
        <dbReference type="Proteomes" id="UP000094008"/>
    </source>
</evidence>
<dbReference type="InterPro" id="IPR004401">
    <property type="entry name" value="YbaB/EbfC"/>
</dbReference>
<dbReference type="GO" id="GO:0003677">
    <property type="term" value="F:DNA binding"/>
    <property type="evidence" value="ECO:0007669"/>
    <property type="project" value="InterPro"/>
</dbReference>
<dbReference type="Gene3D" id="3.30.1310.10">
    <property type="entry name" value="Nucleoid-associated protein YbaB-like domain"/>
    <property type="match status" value="1"/>
</dbReference>
<evidence type="ECO:0000256" key="1">
    <source>
        <dbReference type="SAM" id="MobiDB-lite"/>
    </source>
</evidence>
<dbReference type="InterPro" id="IPR036894">
    <property type="entry name" value="YbaB-like_sf"/>
</dbReference>
<dbReference type="Proteomes" id="UP000094008">
    <property type="component" value="Unassembled WGS sequence"/>
</dbReference>
<dbReference type="SUPFAM" id="SSF82607">
    <property type="entry name" value="YbaB-like"/>
    <property type="match status" value="1"/>
</dbReference>
<proteinExistence type="predicted"/>
<dbReference type="OrthoDB" id="3623823at2"/>
<gene>
    <name evidence="2" type="ORF">A5779_15630</name>
</gene>
<dbReference type="RefSeq" id="WP_064878741.1">
    <property type="nucleotide sequence ID" value="NZ_LZSY01000020.1"/>
</dbReference>
<comment type="caution">
    <text evidence="2">The sequence shown here is derived from an EMBL/GenBank/DDBJ whole genome shotgun (WGS) entry which is preliminary data.</text>
</comment>
<accession>A0A1A0WF31</accession>
<evidence type="ECO:0000313" key="2">
    <source>
        <dbReference type="EMBL" id="OBB97185.1"/>
    </source>
</evidence>